<dbReference type="Proteomes" id="UP000054166">
    <property type="component" value="Unassembled WGS sequence"/>
</dbReference>
<dbReference type="AlphaFoldDB" id="A0A0C3BAB1"/>
<reference evidence="1 2" key="1">
    <citation type="submission" date="2014-04" db="EMBL/GenBank/DDBJ databases">
        <authorList>
            <consortium name="DOE Joint Genome Institute"/>
            <person name="Kuo A."/>
            <person name="Tarkka M."/>
            <person name="Buscot F."/>
            <person name="Kohler A."/>
            <person name="Nagy L.G."/>
            <person name="Floudas D."/>
            <person name="Copeland A."/>
            <person name="Barry K.W."/>
            <person name="Cichocki N."/>
            <person name="Veneault-Fourrey C."/>
            <person name="LaButti K."/>
            <person name="Lindquist E.A."/>
            <person name="Lipzen A."/>
            <person name="Lundell T."/>
            <person name="Morin E."/>
            <person name="Murat C."/>
            <person name="Sun H."/>
            <person name="Tunlid A."/>
            <person name="Henrissat B."/>
            <person name="Grigoriev I.V."/>
            <person name="Hibbett D.S."/>
            <person name="Martin F."/>
            <person name="Nordberg H.P."/>
            <person name="Cantor M.N."/>
            <person name="Hua S.X."/>
        </authorList>
    </citation>
    <scope>NUCLEOTIDE SEQUENCE [LARGE SCALE GENOMIC DNA]</scope>
    <source>
        <strain evidence="1 2">F 1598</strain>
    </source>
</reference>
<gene>
    <name evidence="1" type="ORF">PILCRDRAFT_436143</name>
</gene>
<keyword evidence="2" id="KW-1185">Reference proteome</keyword>
<proteinExistence type="predicted"/>
<accession>A0A0C3BAB1</accession>
<evidence type="ECO:0000313" key="2">
    <source>
        <dbReference type="Proteomes" id="UP000054166"/>
    </source>
</evidence>
<name>A0A0C3BAB1_PILCF</name>
<dbReference type="EMBL" id="KN832991">
    <property type="protein sequence ID" value="KIM83213.1"/>
    <property type="molecule type" value="Genomic_DNA"/>
</dbReference>
<protein>
    <submittedName>
        <fullName evidence="1">Uncharacterized protein</fullName>
    </submittedName>
</protein>
<dbReference type="InParanoid" id="A0A0C3BAB1"/>
<reference evidence="2" key="2">
    <citation type="submission" date="2015-01" db="EMBL/GenBank/DDBJ databases">
        <title>Evolutionary Origins and Diversification of the Mycorrhizal Mutualists.</title>
        <authorList>
            <consortium name="DOE Joint Genome Institute"/>
            <consortium name="Mycorrhizal Genomics Consortium"/>
            <person name="Kohler A."/>
            <person name="Kuo A."/>
            <person name="Nagy L.G."/>
            <person name="Floudas D."/>
            <person name="Copeland A."/>
            <person name="Barry K.W."/>
            <person name="Cichocki N."/>
            <person name="Veneault-Fourrey C."/>
            <person name="LaButti K."/>
            <person name="Lindquist E.A."/>
            <person name="Lipzen A."/>
            <person name="Lundell T."/>
            <person name="Morin E."/>
            <person name="Murat C."/>
            <person name="Riley R."/>
            <person name="Ohm R."/>
            <person name="Sun H."/>
            <person name="Tunlid A."/>
            <person name="Henrissat B."/>
            <person name="Grigoriev I.V."/>
            <person name="Hibbett D.S."/>
            <person name="Martin F."/>
        </authorList>
    </citation>
    <scope>NUCLEOTIDE SEQUENCE [LARGE SCALE GENOMIC DNA]</scope>
    <source>
        <strain evidence="2">F 1598</strain>
    </source>
</reference>
<evidence type="ECO:0000313" key="1">
    <source>
        <dbReference type="EMBL" id="KIM83213.1"/>
    </source>
</evidence>
<organism evidence="1 2">
    <name type="scientific">Piloderma croceum (strain F 1598)</name>
    <dbReference type="NCBI Taxonomy" id="765440"/>
    <lineage>
        <taxon>Eukaryota</taxon>
        <taxon>Fungi</taxon>
        <taxon>Dikarya</taxon>
        <taxon>Basidiomycota</taxon>
        <taxon>Agaricomycotina</taxon>
        <taxon>Agaricomycetes</taxon>
        <taxon>Agaricomycetidae</taxon>
        <taxon>Atheliales</taxon>
        <taxon>Atheliaceae</taxon>
        <taxon>Piloderma</taxon>
    </lineage>
</organism>
<dbReference type="HOGENOM" id="CLU_2121972_0_0_1"/>
<sequence length="114" mass="12611">MRYLFWTSNTDISGSHFLPPLYLPLFNALIRASSRLDLINKFLRGFLCLRDRRGCGGSVDGVHATMGVSGNPISQRGSFVQPQVLDDGQLNAGGTNADCLPAQDCGNRRNHRYR</sequence>